<dbReference type="SUPFAM" id="SSF52540">
    <property type="entry name" value="P-loop containing nucleoside triphosphate hydrolases"/>
    <property type="match status" value="1"/>
</dbReference>
<organism evidence="2 3">
    <name type="scientific">Adonisia turfae CCMR0081</name>
    <dbReference type="NCBI Taxonomy" id="2292702"/>
    <lineage>
        <taxon>Bacteria</taxon>
        <taxon>Bacillati</taxon>
        <taxon>Cyanobacteriota</taxon>
        <taxon>Adonisia</taxon>
        <taxon>Adonisia turfae</taxon>
    </lineage>
</organism>
<dbReference type="InterPro" id="IPR003593">
    <property type="entry name" value="AAA+_ATPase"/>
</dbReference>
<dbReference type="SMART" id="SM00382">
    <property type="entry name" value="AAA"/>
    <property type="match status" value="1"/>
</dbReference>
<dbReference type="InterPro" id="IPR027417">
    <property type="entry name" value="P-loop_NTPase"/>
</dbReference>
<dbReference type="GO" id="GO:0016887">
    <property type="term" value="F:ATP hydrolysis activity"/>
    <property type="evidence" value="ECO:0007669"/>
    <property type="project" value="InterPro"/>
</dbReference>
<evidence type="ECO:0000313" key="2">
    <source>
        <dbReference type="EMBL" id="NEZ60335.1"/>
    </source>
</evidence>
<sequence length="383" mass="42693">MTDWKIFQGTHASATDKLAQLLSVEAPSWRQFVDADQQSTWDAEADGHYWQQLREIAAQKTRDIRRGERFRLRLPAPPAEDSSGADTNPYDSVIEAVNAALYLRRPLMITGLPGSGKTSLAYALARELNLGPVLLWPITTRSSLKEGLYEYDAIARLQDAQLSEQLSNLGQLDDIQQAAADFKNIGQYIRLGPVGTAFIPSATPRVLLIDEIDKSDINLPNELLNLFEEGEFEIAELKRLSKAGAERQTVESDDGLQVPIYKGKLRCREFPIIIMTSNGERDFPPAFYRRCLRIRMPNPSEQALKAIVAAHLGETNVQQFNHVIRAFVSDQDSEEAASLPTDQLLNLIYLFAQQPALASQDLDKSTLKKLLFNPLNNAGDADA</sequence>
<dbReference type="AlphaFoldDB" id="A0A6M0RVR2"/>
<evidence type="ECO:0000259" key="1">
    <source>
        <dbReference type="SMART" id="SM00382"/>
    </source>
</evidence>
<keyword evidence="3" id="KW-1185">Reference proteome</keyword>
<name>A0A6M0RVR2_9CYAN</name>
<gene>
    <name evidence="2" type="ORF">DXZ20_32765</name>
</gene>
<dbReference type="CDD" id="cd00009">
    <property type="entry name" value="AAA"/>
    <property type="match status" value="1"/>
</dbReference>
<dbReference type="GO" id="GO:0005524">
    <property type="term" value="F:ATP binding"/>
    <property type="evidence" value="ECO:0007669"/>
    <property type="project" value="InterPro"/>
</dbReference>
<reference evidence="2 3" key="1">
    <citation type="journal article" date="2020" name="Microb. Ecol.">
        <title>Ecogenomics of the Marine Benthic Filamentous Cyanobacterium Adonisia.</title>
        <authorList>
            <person name="Walter J.M."/>
            <person name="Coutinho F.H."/>
            <person name="Leomil L."/>
            <person name="Hargreaves P.I."/>
            <person name="Campeao M.E."/>
            <person name="Vieira V.V."/>
            <person name="Silva B.S."/>
            <person name="Fistarol G.O."/>
            <person name="Salomon P.S."/>
            <person name="Sawabe T."/>
            <person name="Mino S."/>
            <person name="Hosokawa M."/>
            <person name="Miyashita H."/>
            <person name="Maruyama F."/>
            <person name="van Verk M.C."/>
            <person name="Dutilh B.E."/>
            <person name="Thompson C.C."/>
            <person name="Thompson F.L."/>
        </authorList>
    </citation>
    <scope>NUCLEOTIDE SEQUENCE [LARGE SCALE GENOMIC DNA]</scope>
    <source>
        <strain evidence="2 3">CCMR0081</strain>
    </source>
</reference>
<dbReference type="EMBL" id="QXHD01000004">
    <property type="protein sequence ID" value="NEZ60335.1"/>
    <property type="molecule type" value="Genomic_DNA"/>
</dbReference>
<comment type="caution">
    <text evidence="2">The sequence shown here is derived from an EMBL/GenBank/DDBJ whole genome shotgun (WGS) entry which is preliminary data.</text>
</comment>
<proteinExistence type="predicted"/>
<feature type="domain" description="AAA+ ATPase" evidence="1">
    <location>
        <begin position="103"/>
        <end position="300"/>
    </location>
</feature>
<protein>
    <submittedName>
        <fullName evidence="2">AAA family ATPase</fullName>
    </submittedName>
</protein>
<dbReference type="InterPro" id="IPR011704">
    <property type="entry name" value="ATPase_dyneun-rel_AAA"/>
</dbReference>
<dbReference type="Pfam" id="PF07728">
    <property type="entry name" value="AAA_5"/>
    <property type="match status" value="1"/>
</dbReference>
<dbReference type="RefSeq" id="WP_163702907.1">
    <property type="nucleotide sequence ID" value="NZ_QXHD01000004.1"/>
</dbReference>
<evidence type="ECO:0000313" key="3">
    <source>
        <dbReference type="Proteomes" id="UP000481033"/>
    </source>
</evidence>
<dbReference type="Gene3D" id="3.40.50.300">
    <property type="entry name" value="P-loop containing nucleotide triphosphate hydrolases"/>
    <property type="match status" value="1"/>
</dbReference>
<dbReference type="Proteomes" id="UP000481033">
    <property type="component" value="Unassembled WGS sequence"/>
</dbReference>
<accession>A0A6M0RVR2</accession>